<protein>
    <submittedName>
        <fullName evidence="2">Uncharacterized protein</fullName>
    </submittedName>
</protein>
<evidence type="ECO:0000313" key="3">
    <source>
        <dbReference type="Proteomes" id="UP001154282"/>
    </source>
</evidence>
<proteinExistence type="predicted"/>
<accession>A0AAV0L1A5</accession>
<reference evidence="2" key="1">
    <citation type="submission" date="2022-08" db="EMBL/GenBank/DDBJ databases">
        <authorList>
            <person name="Gutierrez-Valencia J."/>
        </authorList>
    </citation>
    <scope>NUCLEOTIDE SEQUENCE</scope>
</reference>
<feature type="transmembrane region" description="Helical" evidence="1">
    <location>
        <begin position="6"/>
        <end position="23"/>
    </location>
</feature>
<dbReference type="Proteomes" id="UP001154282">
    <property type="component" value="Unassembled WGS sequence"/>
</dbReference>
<keyword evidence="1" id="KW-0812">Transmembrane</keyword>
<keyword evidence="3" id="KW-1185">Reference proteome</keyword>
<comment type="caution">
    <text evidence="2">The sequence shown here is derived from an EMBL/GenBank/DDBJ whole genome shotgun (WGS) entry which is preliminary data.</text>
</comment>
<sequence length="63" mass="6836">MVPGGEVVPVPFLLVVVSVSGFRGGRNRGSRFPCGKDRSGGGGWVGRVLGFLFFYFLMNVIMR</sequence>
<organism evidence="2 3">
    <name type="scientific">Linum tenue</name>
    <dbReference type="NCBI Taxonomy" id="586396"/>
    <lineage>
        <taxon>Eukaryota</taxon>
        <taxon>Viridiplantae</taxon>
        <taxon>Streptophyta</taxon>
        <taxon>Embryophyta</taxon>
        <taxon>Tracheophyta</taxon>
        <taxon>Spermatophyta</taxon>
        <taxon>Magnoliopsida</taxon>
        <taxon>eudicotyledons</taxon>
        <taxon>Gunneridae</taxon>
        <taxon>Pentapetalae</taxon>
        <taxon>rosids</taxon>
        <taxon>fabids</taxon>
        <taxon>Malpighiales</taxon>
        <taxon>Linaceae</taxon>
        <taxon>Linum</taxon>
    </lineage>
</organism>
<evidence type="ECO:0000313" key="2">
    <source>
        <dbReference type="EMBL" id="CAI0427870.1"/>
    </source>
</evidence>
<dbReference type="AlphaFoldDB" id="A0AAV0L1A5"/>
<gene>
    <name evidence="2" type="ORF">LITE_LOCUS21367</name>
</gene>
<keyword evidence="1" id="KW-0472">Membrane</keyword>
<evidence type="ECO:0000256" key="1">
    <source>
        <dbReference type="SAM" id="Phobius"/>
    </source>
</evidence>
<feature type="transmembrane region" description="Helical" evidence="1">
    <location>
        <begin position="44"/>
        <end position="62"/>
    </location>
</feature>
<dbReference type="EMBL" id="CAMGYJ010000006">
    <property type="protein sequence ID" value="CAI0427870.1"/>
    <property type="molecule type" value="Genomic_DNA"/>
</dbReference>
<keyword evidence="1" id="KW-1133">Transmembrane helix</keyword>
<name>A0AAV0L1A5_9ROSI</name>
<feature type="non-terminal residue" evidence="2">
    <location>
        <position position="63"/>
    </location>
</feature>